<dbReference type="GO" id="GO:0043152">
    <property type="term" value="P:induction of bacterial agglutination"/>
    <property type="evidence" value="ECO:0007669"/>
    <property type="project" value="Ensembl"/>
</dbReference>
<keyword evidence="8" id="KW-0325">Glycoprotein</keyword>
<dbReference type="GO" id="GO:2000352">
    <property type="term" value="P:negative regulation of endothelial cell apoptotic process"/>
    <property type="evidence" value="ECO:0007669"/>
    <property type="project" value="Ensembl"/>
</dbReference>
<keyword evidence="5" id="KW-0175">Coiled coil</keyword>
<dbReference type="GlyGen" id="A0A8V0YS27">
    <property type="glycosylation" value="1 site"/>
</dbReference>
<dbReference type="FunCoup" id="A0A8V0YS27">
    <property type="interactions" value="986"/>
</dbReference>
<dbReference type="PROSITE" id="PS00514">
    <property type="entry name" value="FIBRINOGEN_C_1"/>
    <property type="match status" value="1"/>
</dbReference>
<reference evidence="12" key="2">
    <citation type="submission" date="2025-08" db="UniProtKB">
        <authorList>
            <consortium name="Ensembl"/>
        </authorList>
    </citation>
    <scope>IDENTIFICATION</scope>
    <source>
        <strain evidence="12">broiler</strain>
    </source>
</reference>
<evidence type="ECO:0000256" key="2">
    <source>
        <dbReference type="ARBA" id="ARBA00016534"/>
    </source>
</evidence>
<dbReference type="SMART" id="SM00186">
    <property type="entry name" value="FBG"/>
    <property type="match status" value="1"/>
</dbReference>
<dbReference type="GO" id="GO:0045907">
    <property type="term" value="P:positive regulation of vasoconstriction"/>
    <property type="evidence" value="ECO:0007669"/>
    <property type="project" value="Ensembl"/>
</dbReference>
<dbReference type="GO" id="GO:0005198">
    <property type="term" value="F:structural molecule activity"/>
    <property type="evidence" value="ECO:0007669"/>
    <property type="project" value="Ensembl"/>
</dbReference>
<dbReference type="SUPFAM" id="SSF58010">
    <property type="entry name" value="Fibrinogen coiled-coil and central regions"/>
    <property type="match status" value="1"/>
</dbReference>
<dbReference type="PANTHER" id="PTHR47221:SF5">
    <property type="entry name" value="FIBRINOGEN C-TERMINAL DOMAIN-CONTAINING PROTEIN"/>
    <property type="match status" value="1"/>
</dbReference>
<dbReference type="InterPro" id="IPR012290">
    <property type="entry name" value="Fibrinogen_a/b/g_coil_dom"/>
</dbReference>
<comment type="subunit">
    <text evidence="9">Heterohexamer; disulfide linked. Contains 2 sets of 3 non-identical chains (alpha, beta and gamma). The 2 heterotrimers are in head to head conformation with the N-termini in a small central domain.</text>
</comment>
<dbReference type="PROSITE" id="PS51406">
    <property type="entry name" value="FIBRINOGEN_C_2"/>
    <property type="match status" value="1"/>
</dbReference>
<keyword evidence="13" id="KW-1185">Reference proteome</keyword>
<evidence type="ECO:0000256" key="10">
    <source>
        <dbReference type="SAM" id="MobiDB-lite"/>
    </source>
</evidence>
<dbReference type="GO" id="GO:0072377">
    <property type="term" value="P:blood coagulation, common pathway"/>
    <property type="evidence" value="ECO:0000318"/>
    <property type="project" value="GO_Central"/>
</dbReference>
<feature type="domain" description="Fibrinogen C-terminal" evidence="11">
    <location>
        <begin position="258"/>
        <end position="513"/>
    </location>
</feature>
<dbReference type="NCBIfam" id="NF040941">
    <property type="entry name" value="GGGWT_bact"/>
    <property type="match status" value="1"/>
</dbReference>
<dbReference type="GO" id="GO:0031639">
    <property type="term" value="P:plasminogen activation"/>
    <property type="evidence" value="ECO:0007669"/>
    <property type="project" value="Ensembl"/>
</dbReference>
<dbReference type="SMART" id="SM01212">
    <property type="entry name" value="Fib_alpha"/>
    <property type="match status" value="1"/>
</dbReference>
<feature type="region of interest" description="Disordered" evidence="10">
    <location>
        <begin position="1"/>
        <end position="23"/>
    </location>
</feature>
<evidence type="ECO:0000313" key="13">
    <source>
        <dbReference type="Proteomes" id="UP000000539"/>
    </source>
</evidence>
<dbReference type="FunFam" id="4.10.530.10:FF:000004">
    <property type="entry name" value="Fibrinogen beta chain"/>
    <property type="match status" value="1"/>
</dbReference>
<evidence type="ECO:0000259" key="11">
    <source>
        <dbReference type="PROSITE" id="PS51406"/>
    </source>
</evidence>
<dbReference type="Pfam" id="PF08702">
    <property type="entry name" value="Fib_alpha"/>
    <property type="match status" value="1"/>
</dbReference>
<dbReference type="GO" id="GO:0051087">
    <property type="term" value="F:protein-folding chaperone binding"/>
    <property type="evidence" value="ECO:0007669"/>
    <property type="project" value="Ensembl"/>
</dbReference>
<comment type="subcellular location">
    <subcellularLocation>
        <location evidence="1">Secreted</location>
    </subcellularLocation>
</comment>
<dbReference type="OrthoDB" id="9930906at2759"/>
<evidence type="ECO:0000256" key="3">
    <source>
        <dbReference type="ARBA" id="ARBA00022525"/>
    </source>
</evidence>
<dbReference type="Gene3D" id="1.20.5.50">
    <property type="match status" value="2"/>
</dbReference>
<dbReference type="GO" id="GO:0007160">
    <property type="term" value="P:cell-matrix adhesion"/>
    <property type="evidence" value="ECO:0007669"/>
    <property type="project" value="Ensembl"/>
</dbReference>
<evidence type="ECO:0000313" key="12">
    <source>
        <dbReference type="Ensembl" id="ENSGALP00010020864.1"/>
    </source>
</evidence>
<evidence type="ECO:0000256" key="1">
    <source>
        <dbReference type="ARBA" id="ARBA00004613"/>
    </source>
</evidence>
<gene>
    <name evidence="12" type="primary">FGB</name>
</gene>
<dbReference type="Gene3D" id="3.90.215.10">
    <property type="entry name" value="Gamma Fibrinogen, chain A, domain 1"/>
    <property type="match status" value="1"/>
</dbReference>
<reference evidence="12" key="1">
    <citation type="submission" date="2020-11" db="EMBL/GenBank/DDBJ databases">
        <title>Gallus gallus (Chicken) genome, bGalGal1, GRCg7b, maternal haplotype autosomes + Z &amp; W.</title>
        <authorList>
            <person name="Warren W."/>
            <person name="Formenti G."/>
            <person name="Fedrigo O."/>
            <person name="Haase B."/>
            <person name="Mountcastle J."/>
            <person name="Balacco J."/>
            <person name="Tracey A."/>
            <person name="Schneider V."/>
            <person name="Okimoto R."/>
            <person name="Cheng H."/>
            <person name="Hawken R."/>
            <person name="Howe K."/>
            <person name="Jarvis E.D."/>
        </authorList>
    </citation>
    <scope>NUCLEOTIDE SEQUENCE [LARGE SCALE GENOMIC DNA]</scope>
    <source>
        <strain evidence="12">Broiler</strain>
    </source>
</reference>
<reference evidence="12" key="3">
    <citation type="submission" date="2025-09" db="UniProtKB">
        <authorList>
            <consortium name="Ensembl"/>
        </authorList>
    </citation>
    <scope>IDENTIFICATION</scope>
    <source>
        <strain evidence="12">broiler</strain>
    </source>
</reference>
<dbReference type="GO" id="GO:0005102">
    <property type="term" value="F:signaling receptor binding"/>
    <property type="evidence" value="ECO:0007669"/>
    <property type="project" value="Ensembl"/>
</dbReference>
<dbReference type="GO" id="GO:0005938">
    <property type="term" value="C:cell cortex"/>
    <property type="evidence" value="ECO:0007669"/>
    <property type="project" value="Ensembl"/>
</dbReference>
<evidence type="ECO:0000256" key="5">
    <source>
        <dbReference type="ARBA" id="ARBA00023054"/>
    </source>
</evidence>
<proteinExistence type="predicted"/>
<dbReference type="GO" id="GO:0051592">
    <property type="term" value="P:response to calcium ion"/>
    <property type="evidence" value="ECO:0007669"/>
    <property type="project" value="Ensembl"/>
</dbReference>
<evidence type="ECO:0000256" key="8">
    <source>
        <dbReference type="ARBA" id="ARBA00023180"/>
    </source>
</evidence>
<evidence type="ECO:0000256" key="9">
    <source>
        <dbReference type="ARBA" id="ARBA00025974"/>
    </source>
</evidence>
<dbReference type="InterPro" id="IPR036056">
    <property type="entry name" value="Fibrinogen-like_C"/>
</dbReference>
<dbReference type="GO" id="GO:0050839">
    <property type="term" value="F:cell adhesion molecule binding"/>
    <property type="evidence" value="ECO:0007669"/>
    <property type="project" value="Ensembl"/>
</dbReference>
<dbReference type="InterPro" id="IPR037579">
    <property type="entry name" value="FIB_ANG-like"/>
</dbReference>
<organism evidence="12 13">
    <name type="scientific">Gallus gallus</name>
    <name type="common">Chicken</name>
    <dbReference type="NCBI Taxonomy" id="9031"/>
    <lineage>
        <taxon>Eukaryota</taxon>
        <taxon>Metazoa</taxon>
        <taxon>Chordata</taxon>
        <taxon>Craniata</taxon>
        <taxon>Vertebrata</taxon>
        <taxon>Euteleostomi</taxon>
        <taxon>Archelosauria</taxon>
        <taxon>Archosauria</taxon>
        <taxon>Dinosauria</taxon>
        <taxon>Saurischia</taxon>
        <taxon>Theropoda</taxon>
        <taxon>Coelurosauria</taxon>
        <taxon>Aves</taxon>
        <taxon>Neognathae</taxon>
        <taxon>Galloanserae</taxon>
        <taxon>Galliformes</taxon>
        <taxon>Phasianidae</taxon>
        <taxon>Phasianinae</taxon>
        <taxon>Gallus</taxon>
    </lineage>
</organism>
<protein>
    <recommendedName>
        <fullName evidence="2">Fibrinogen beta chain</fullName>
    </recommendedName>
</protein>
<dbReference type="SUPFAM" id="SSF56496">
    <property type="entry name" value="Fibrinogen C-terminal domain-like"/>
    <property type="match status" value="1"/>
</dbReference>
<feature type="compositionally biased region" description="Pro residues" evidence="10">
    <location>
        <begin position="1"/>
        <end position="10"/>
    </location>
</feature>
<dbReference type="PANTHER" id="PTHR47221">
    <property type="entry name" value="FIBRINOGEN ALPHA CHAIN"/>
    <property type="match status" value="1"/>
</dbReference>
<accession>A0A8V0YS27</accession>
<evidence type="ECO:0000256" key="4">
    <source>
        <dbReference type="ARBA" id="ARBA00022696"/>
    </source>
</evidence>
<name>A0A8V0YS27_CHICK</name>
<dbReference type="GO" id="GO:0030674">
    <property type="term" value="F:protein-macromolecule adaptor activity"/>
    <property type="evidence" value="ECO:0000318"/>
    <property type="project" value="GO_Central"/>
</dbReference>
<feature type="region of interest" description="Disordered" evidence="10">
    <location>
        <begin position="72"/>
        <end position="107"/>
    </location>
</feature>
<sequence>MGTLPAPAPYAPEVTRGGGAGLHARRRCGRSSNAGAAWAAVRALQRQSAALRLFRDPGCTEDSPQIDARAHRPLDKRQEAAPTLRPVAPPISGTGYQPRPPKQDKQAMKKGPIIYPDAGGCKHPLDELGVLCPTGCELQTTLLKQEKTVKPVLRDLKDRVAKFSDTSTTMYQYVNMIDNKLVKTQKQRKDNDIILSEYNTEMELHYNYIKDNLDNNIPSSLRVLRAVIDSLHKKIQKLENAIATQTDYCRSPCVASCNIPVVSGRECEDIYRKGGETSEMYIIQPDPFTTPYRVYCDMETDNGGWTLIQNRQDGSVNFGRAWDEYKRGFGNIAKSGGKKYCDTPGEYWLGNDKISQLTKIGPTKVLIEMEDWNGDKVSALYGGFTIHNEGNKYQLSVSNYKGNAGNALMEGASQLYGENRTMTIHNGMYFSTYDRDNDGWLTTDPRKQCSKEDGGGWWYNRCHAANPNGRYYWGGTYSWDMAKHGTDDGIVWMNWKGSWYSMKKMSMKIKPYFPD</sequence>
<dbReference type="Ensembl" id="ENSGALT00010035945.1">
    <property type="protein sequence ID" value="ENSGALP00010020864.1"/>
    <property type="gene ID" value="ENSGALG00010014944.1"/>
</dbReference>
<dbReference type="GO" id="GO:0051258">
    <property type="term" value="P:protein polymerization"/>
    <property type="evidence" value="ECO:0007669"/>
    <property type="project" value="Ensembl"/>
</dbReference>
<dbReference type="GO" id="GO:0034116">
    <property type="term" value="P:positive regulation of heterotypic cell-cell adhesion"/>
    <property type="evidence" value="ECO:0000318"/>
    <property type="project" value="GO_Central"/>
</dbReference>
<dbReference type="InterPro" id="IPR002181">
    <property type="entry name" value="Fibrinogen_a/b/g_C_dom"/>
</dbReference>
<dbReference type="GO" id="GO:0070527">
    <property type="term" value="P:platelet aggregation"/>
    <property type="evidence" value="ECO:0000318"/>
    <property type="project" value="GO_Central"/>
</dbReference>
<dbReference type="AlphaFoldDB" id="A0A8V0YS27"/>
<dbReference type="GO" id="GO:0070374">
    <property type="term" value="P:positive regulation of ERK1 and ERK2 cascade"/>
    <property type="evidence" value="ECO:0007669"/>
    <property type="project" value="Ensembl"/>
</dbReference>
<dbReference type="GeneTree" id="ENSGT00940000158122"/>
<keyword evidence="6" id="KW-0094">Blood coagulation</keyword>
<dbReference type="GO" id="GO:0045921">
    <property type="term" value="P:positive regulation of exocytosis"/>
    <property type="evidence" value="ECO:0007669"/>
    <property type="project" value="Ensembl"/>
</dbReference>
<dbReference type="InterPro" id="IPR020837">
    <property type="entry name" value="Fibrinogen_CS"/>
</dbReference>
<dbReference type="GO" id="GO:1902042">
    <property type="term" value="P:negative regulation of extrinsic apoptotic signaling pathway via death domain receptors"/>
    <property type="evidence" value="ECO:0007669"/>
    <property type="project" value="Ensembl"/>
</dbReference>
<keyword evidence="3" id="KW-0964">Secreted</keyword>
<dbReference type="GO" id="GO:0005783">
    <property type="term" value="C:endoplasmic reticulum"/>
    <property type="evidence" value="ECO:0007669"/>
    <property type="project" value="Ensembl"/>
</dbReference>
<dbReference type="Proteomes" id="UP000000539">
    <property type="component" value="Chromosome 4"/>
</dbReference>
<dbReference type="GO" id="GO:0009897">
    <property type="term" value="C:external side of plasma membrane"/>
    <property type="evidence" value="ECO:0007669"/>
    <property type="project" value="Ensembl"/>
</dbReference>
<evidence type="ECO:0000256" key="7">
    <source>
        <dbReference type="ARBA" id="ARBA00023157"/>
    </source>
</evidence>
<dbReference type="InterPro" id="IPR014716">
    <property type="entry name" value="Fibrinogen_a/b/g_C_1"/>
</dbReference>
<dbReference type="FunFam" id="1.20.5.50:FF:000002">
    <property type="entry name" value="Fibrinogen beta chain"/>
    <property type="match status" value="1"/>
</dbReference>
<dbReference type="CDD" id="cd00087">
    <property type="entry name" value="FReD"/>
    <property type="match status" value="1"/>
</dbReference>
<dbReference type="GO" id="GO:0042730">
    <property type="term" value="P:fibrinolysis"/>
    <property type="evidence" value="ECO:0000318"/>
    <property type="project" value="GO_Central"/>
</dbReference>
<keyword evidence="7" id="KW-1015">Disulfide bond</keyword>
<dbReference type="GO" id="GO:0031091">
    <property type="term" value="C:platelet alpha granule"/>
    <property type="evidence" value="ECO:0007669"/>
    <property type="project" value="Ensembl"/>
</dbReference>
<dbReference type="GO" id="GO:0050714">
    <property type="term" value="P:positive regulation of protein secretion"/>
    <property type="evidence" value="ECO:0007669"/>
    <property type="project" value="Ensembl"/>
</dbReference>
<evidence type="ECO:0000256" key="6">
    <source>
        <dbReference type="ARBA" id="ARBA00023084"/>
    </source>
</evidence>
<dbReference type="GO" id="GO:0045202">
    <property type="term" value="C:synapse"/>
    <property type="evidence" value="ECO:0007669"/>
    <property type="project" value="Ensembl"/>
</dbReference>
<dbReference type="GO" id="GO:0090277">
    <property type="term" value="P:positive regulation of peptide hormone secretion"/>
    <property type="evidence" value="ECO:0007669"/>
    <property type="project" value="Ensembl"/>
</dbReference>
<dbReference type="Pfam" id="PF00147">
    <property type="entry name" value="Fibrinogen_C"/>
    <property type="match status" value="1"/>
</dbReference>
<dbReference type="GO" id="GO:0005577">
    <property type="term" value="C:fibrinogen complex"/>
    <property type="evidence" value="ECO:0000318"/>
    <property type="project" value="GO_Central"/>
</dbReference>
<keyword evidence="4" id="KW-0356">Hemostasis</keyword>
<dbReference type="FunFam" id="3.90.215.10:FF:000006">
    <property type="entry name" value="Fibrinogen beta chain"/>
    <property type="match status" value="1"/>
</dbReference>